<accession>A0A085LM95</accession>
<protein>
    <submittedName>
        <fullName evidence="1">Uncharacterized protein</fullName>
    </submittedName>
</protein>
<proteinExistence type="predicted"/>
<evidence type="ECO:0000313" key="1">
    <source>
        <dbReference type="EMBL" id="KFD46091.1"/>
    </source>
</evidence>
<dbReference type="EMBL" id="KL363394">
    <property type="protein sequence ID" value="KFD46091.1"/>
    <property type="molecule type" value="Genomic_DNA"/>
</dbReference>
<evidence type="ECO:0000313" key="2">
    <source>
        <dbReference type="Proteomes" id="UP000030764"/>
    </source>
</evidence>
<gene>
    <name evidence="1" type="ORF">M513_13025</name>
</gene>
<reference evidence="1 2" key="1">
    <citation type="journal article" date="2014" name="Nat. Genet.">
        <title>Genome and transcriptome of the porcine whipworm Trichuris suis.</title>
        <authorList>
            <person name="Jex A.R."/>
            <person name="Nejsum P."/>
            <person name="Schwarz E.M."/>
            <person name="Hu L."/>
            <person name="Young N.D."/>
            <person name="Hall R.S."/>
            <person name="Korhonen P.K."/>
            <person name="Liao S."/>
            <person name="Thamsborg S."/>
            <person name="Xia J."/>
            <person name="Xu P."/>
            <person name="Wang S."/>
            <person name="Scheerlinck J.P."/>
            <person name="Hofmann A."/>
            <person name="Sternberg P.W."/>
            <person name="Wang J."/>
            <person name="Gasser R.B."/>
        </authorList>
    </citation>
    <scope>NUCLEOTIDE SEQUENCE [LARGE SCALE GENOMIC DNA]</scope>
    <source>
        <strain evidence="1">DCEP-RM93M</strain>
    </source>
</reference>
<dbReference type="AlphaFoldDB" id="A0A085LM95"/>
<dbReference type="Proteomes" id="UP000030764">
    <property type="component" value="Unassembled WGS sequence"/>
</dbReference>
<name>A0A085LM95_9BILA</name>
<organism evidence="1 2">
    <name type="scientific">Trichuris suis</name>
    <name type="common">pig whipworm</name>
    <dbReference type="NCBI Taxonomy" id="68888"/>
    <lineage>
        <taxon>Eukaryota</taxon>
        <taxon>Metazoa</taxon>
        <taxon>Ecdysozoa</taxon>
        <taxon>Nematoda</taxon>
        <taxon>Enoplea</taxon>
        <taxon>Dorylaimia</taxon>
        <taxon>Trichinellida</taxon>
        <taxon>Trichuridae</taxon>
        <taxon>Trichuris</taxon>
    </lineage>
</organism>
<sequence length="79" mass="8556">MGTNVSANKNRLNSATSSRLFMPKSHYYALIKHSLLSTVTPGTYPGGYGGAALINAQINHFCSVTLLILFYTEGESEND</sequence>
<keyword evidence="2" id="KW-1185">Reference proteome</keyword>